<dbReference type="SMART" id="SM00331">
    <property type="entry name" value="PP2C_SIG"/>
    <property type="match status" value="1"/>
</dbReference>
<dbReference type="Proteomes" id="UP000494363">
    <property type="component" value="Unassembled WGS sequence"/>
</dbReference>
<dbReference type="InterPro" id="IPR001932">
    <property type="entry name" value="PPM-type_phosphatase-like_dom"/>
</dbReference>
<feature type="domain" description="PPM-type phosphatase" evidence="3">
    <location>
        <begin position="173"/>
        <end position="410"/>
    </location>
</feature>
<reference evidence="4 5" key="1">
    <citation type="submission" date="2020-04" db="EMBL/GenBank/DDBJ databases">
        <authorList>
            <person name="De Canck E."/>
        </authorList>
    </citation>
    <scope>NUCLEOTIDE SEQUENCE [LARGE SCALE GENOMIC DNA]</scope>
    <source>
        <strain evidence="4 5">LMG 29542</strain>
    </source>
</reference>
<dbReference type="PANTHER" id="PTHR43156:SF9">
    <property type="entry name" value="HAMP DOMAIN-CONTAINING PROTEIN"/>
    <property type="match status" value="1"/>
</dbReference>
<evidence type="ECO:0000256" key="2">
    <source>
        <dbReference type="SAM" id="MobiDB-lite"/>
    </source>
</evidence>
<proteinExistence type="predicted"/>
<evidence type="ECO:0000313" key="5">
    <source>
        <dbReference type="Proteomes" id="UP000494363"/>
    </source>
</evidence>
<accession>A0A6J5DAU3</accession>
<dbReference type="InterPro" id="IPR052016">
    <property type="entry name" value="Bact_Sigma-Reg"/>
</dbReference>
<feature type="region of interest" description="Disordered" evidence="2">
    <location>
        <begin position="1"/>
        <end position="23"/>
    </location>
</feature>
<dbReference type="RefSeq" id="WP_175225734.1">
    <property type="nucleotide sequence ID" value="NZ_CADIKH010000005.1"/>
</dbReference>
<name>A0A6J5DAU3_9BURK</name>
<dbReference type="GO" id="GO:0016791">
    <property type="term" value="F:phosphatase activity"/>
    <property type="evidence" value="ECO:0007669"/>
    <property type="project" value="TreeGrafter"/>
</dbReference>
<keyword evidence="5" id="KW-1185">Reference proteome</keyword>
<dbReference type="Pfam" id="PF07228">
    <property type="entry name" value="SpoIIE"/>
    <property type="match status" value="1"/>
</dbReference>
<dbReference type="EMBL" id="CADIKH010000005">
    <property type="protein sequence ID" value="CAB3751053.1"/>
    <property type="molecule type" value="Genomic_DNA"/>
</dbReference>
<evidence type="ECO:0000313" key="4">
    <source>
        <dbReference type="EMBL" id="CAB3751053.1"/>
    </source>
</evidence>
<evidence type="ECO:0000259" key="3">
    <source>
        <dbReference type="SMART" id="SM00331"/>
    </source>
</evidence>
<dbReference type="PANTHER" id="PTHR43156">
    <property type="entry name" value="STAGE II SPORULATION PROTEIN E-RELATED"/>
    <property type="match status" value="1"/>
</dbReference>
<dbReference type="SUPFAM" id="SSF81606">
    <property type="entry name" value="PP2C-like"/>
    <property type="match status" value="1"/>
</dbReference>
<dbReference type="Gene3D" id="3.60.40.10">
    <property type="entry name" value="PPM-type phosphatase domain"/>
    <property type="match status" value="1"/>
</dbReference>
<dbReference type="InterPro" id="IPR036457">
    <property type="entry name" value="PPM-type-like_dom_sf"/>
</dbReference>
<dbReference type="AlphaFoldDB" id="A0A6J5DAU3"/>
<organism evidence="4 5">
    <name type="scientific">Paraburkholderia humisilvae</name>
    <dbReference type="NCBI Taxonomy" id="627669"/>
    <lineage>
        <taxon>Bacteria</taxon>
        <taxon>Pseudomonadati</taxon>
        <taxon>Pseudomonadota</taxon>
        <taxon>Betaproteobacteria</taxon>
        <taxon>Burkholderiales</taxon>
        <taxon>Burkholderiaceae</taxon>
        <taxon>Paraburkholderia</taxon>
    </lineage>
</organism>
<protein>
    <recommendedName>
        <fullName evidence="3">PPM-type phosphatase domain-containing protein</fullName>
    </recommendedName>
</protein>
<gene>
    <name evidence="4" type="ORF">LMG29542_01401</name>
</gene>
<dbReference type="CDD" id="cd04598">
    <property type="entry name" value="CBS_pair_GGDEF_EAL"/>
    <property type="match status" value="1"/>
</dbReference>
<sequence length="410" mass="44711">MHPAFSRFRRSSRQGDPHSAGDLCQEVPAVDAQDSNSFVMEIFSSRGDVASLAVIEGNRPIGLINRDIFLSQMSKPFHRELYDRKSCIAFMDKEPLVVDAGMSIEALTFKAVETGEKALIDGFIVTRDGCFAGLGSGLQLMGAVAEMQAEKNRQIMQSIEYASVIQRAMLRASRETLSARLPDAAMVWEPRDVVGGDFYHFAAFAHGWFGAVADCTGHGVPGAFMTLLASASLSQVLEKLGPSDPAALLAAVNRNVKGLLGQAQRAGEVPQSNDGLDAAFFWFDAIRSELHFAGARIALHILQPDADHFETIAGDRMGVGYVDSLVDYAWTPRVVALRPGSLLFVCTDGLIDQIGGARNISFGRRRALDLIVEHRAQAPAAICENLRRALSEWQGGQRRRDDVTLFCVRI</sequence>
<evidence type="ECO:0000256" key="1">
    <source>
        <dbReference type="ARBA" id="ARBA00022801"/>
    </source>
</evidence>
<keyword evidence="1" id="KW-0378">Hydrolase</keyword>